<evidence type="ECO:0000256" key="2">
    <source>
        <dbReference type="ARBA" id="ARBA00001946"/>
    </source>
</evidence>
<organism evidence="8 9">
    <name type="scientific">Pontibacter actiniarum</name>
    <dbReference type="NCBI Taxonomy" id="323450"/>
    <lineage>
        <taxon>Bacteria</taxon>
        <taxon>Pseudomonadati</taxon>
        <taxon>Bacteroidota</taxon>
        <taxon>Cytophagia</taxon>
        <taxon>Cytophagales</taxon>
        <taxon>Hymenobacteraceae</taxon>
        <taxon>Pontibacter</taxon>
    </lineage>
</organism>
<dbReference type="InterPro" id="IPR045121">
    <property type="entry name" value="CoAse"/>
</dbReference>
<protein>
    <submittedName>
        <fullName evidence="8">Coenzyme A pyrophosphatase</fullName>
    </submittedName>
</protein>
<dbReference type="Proteomes" id="UP000266292">
    <property type="component" value="Chromosome"/>
</dbReference>
<dbReference type="PANTHER" id="PTHR12992">
    <property type="entry name" value="NUDIX HYDROLASE"/>
    <property type="match status" value="1"/>
</dbReference>
<dbReference type="GO" id="GO:0010945">
    <property type="term" value="F:coenzyme A diphosphatase activity"/>
    <property type="evidence" value="ECO:0007669"/>
    <property type="project" value="InterPro"/>
</dbReference>
<dbReference type="STRING" id="709015.GCA_000472485_00336"/>
<evidence type="ECO:0000313" key="8">
    <source>
        <dbReference type="EMBL" id="ARS34257.1"/>
    </source>
</evidence>
<dbReference type="GO" id="GO:0046872">
    <property type="term" value="F:metal ion binding"/>
    <property type="evidence" value="ECO:0007669"/>
    <property type="project" value="UniProtKB-KW"/>
</dbReference>
<evidence type="ECO:0000313" key="9">
    <source>
        <dbReference type="Proteomes" id="UP000266292"/>
    </source>
</evidence>
<comment type="cofactor">
    <cofactor evidence="2">
        <name>Mg(2+)</name>
        <dbReference type="ChEBI" id="CHEBI:18420"/>
    </cofactor>
</comment>
<evidence type="ECO:0000259" key="7">
    <source>
        <dbReference type="PROSITE" id="PS51462"/>
    </source>
</evidence>
<dbReference type="EMBL" id="CP021235">
    <property type="protein sequence ID" value="ARS34257.1"/>
    <property type="molecule type" value="Genomic_DNA"/>
</dbReference>
<dbReference type="AlphaFoldDB" id="A0A1X9YN36"/>
<evidence type="ECO:0000256" key="3">
    <source>
        <dbReference type="ARBA" id="ARBA00022723"/>
    </source>
</evidence>
<keyword evidence="3" id="KW-0479">Metal-binding</keyword>
<reference evidence="9" key="1">
    <citation type="submission" date="2017-05" db="EMBL/GenBank/DDBJ databases">
        <authorList>
            <person name="Ray J."/>
            <person name="Price M."/>
            <person name="Deutschbauer A."/>
        </authorList>
    </citation>
    <scope>NUCLEOTIDE SEQUENCE [LARGE SCALE GENOMIC DNA]</scope>
    <source>
        <strain evidence="9">DSM 19842</strain>
    </source>
</reference>
<name>A0A1X9YN36_9BACT</name>
<keyword evidence="5" id="KW-0460">Magnesium</keyword>
<feature type="domain" description="Nudix hydrolase" evidence="7">
    <location>
        <begin position="43"/>
        <end position="177"/>
    </location>
</feature>
<evidence type="ECO:0000256" key="1">
    <source>
        <dbReference type="ARBA" id="ARBA00001936"/>
    </source>
</evidence>
<dbReference type="PROSITE" id="PS51462">
    <property type="entry name" value="NUDIX"/>
    <property type="match status" value="1"/>
</dbReference>
<evidence type="ECO:0000256" key="4">
    <source>
        <dbReference type="ARBA" id="ARBA00022801"/>
    </source>
</evidence>
<dbReference type="OrthoDB" id="9802805at2"/>
<dbReference type="PANTHER" id="PTHR12992:SF11">
    <property type="entry name" value="MITOCHONDRIAL COENZYME A DIPHOSPHATASE NUDT8"/>
    <property type="match status" value="1"/>
</dbReference>
<dbReference type="Gene3D" id="3.90.79.10">
    <property type="entry name" value="Nucleoside Triphosphate Pyrophosphohydrolase"/>
    <property type="match status" value="1"/>
</dbReference>
<evidence type="ECO:0000256" key="5">
    <source>
        <dbReference type="ARBA" id="ARBA00022842"/>
    </source>
</evidence>
<dbReference type="RefSeq" id="WP_025604090.1">
    <property type="nucleotide sequence ID" value="NZ_CP021235.1"/>
</dbReference>
<dbReference type="InterPro" id="IPR000086">
    <property type="entry name" value="NUDIX_hydrolase_dom"/>
</dbReference>
<evidence type="ECO:0000256" key="6">
    <source>
        <dbReference type="ARBA" id="ARBA00023211"/>
    </source>
</evidence>
<keyword evidence="4" id="KW-0378">Hydrolase</keyword>
<keyword evidence="9" id="KW-1185">Reference proteome</keyword>
<dbReference type="InterPro" id="IPR015797">
    <property type="entry name" value="NUDIX_hydrolase-like_dom_sf"/>
</dbReference>
<gene>
    <name evidence="8" type="ORF">CA264_01710</name>
</gene>
<proteinExistence type="predicted"/>
<dbReference type="CDD" id="cd03426">
    <property type="entry name" value="NUDIX_CoAse_Nudt7"/>
    <property type="match status" value="1"/>
</dbReference>
<sequence length="215" mass="23870">MHKFIEVLRKRLQEPLPGEAAHNLMASTTRSNLKFRTKPDSQTKESAVLILFYQDEGKIKLPLILRPVYEGVHSGQIALPGGRREKADADFYQTALREAKEEIGINPADVTVVGHLSDLFVFASNHMVHPVVGYINHKPAFLTDPREVDQLIEVPLSTLLDKSIRGITNIVVSSNMEISAPYFDVDGHTVWGATAMMLSELLTIINELGDESLPS</sequence>
<dbReference type="KEGG" id="pact:CA264_01710"/>
<keyword evidence="6" id="KW-0464">Manganese</keyword>
<comment type="cofactor">
    <cofactor evidence="1">
        <name>Mn(2+)</name>
        <dbReference type="ChEBI" id="CHEBI:29035"/>
    </cofactor>
</comment>
<dbReference type="SUPFAM" id="SSF55811">
    <property type="entry name" value="Nudix"/>
    <property type="match status" value="1"/>
</dbReference>
<dbReference type="Pfam" id="PF00293">
    <property type="entry name" value="NUDIX"/>
    <property type="match status" value="1"/>
</dbReference>
<accession>A0A1X9YN36</accession>